<organism evidence="2 3">
    <name type="scientific">Mycolicibacter kumamotonensis</name>
    <dbReference type="NCBI Taxonomy" id="354243"/>
    <lineage>
        <taxon>Bacteria</taxon>
        <taxon>Bacillati</taxon>
        <taxon>Actinomycetota</taxon>
        <taxon>Actinomycetes</taxon>
        <taxon>Mycobacteriales</taxon>
        <taxon>Mycobacteriaceae</taxon>
        <taxon>Mycolicibacter</taxon>
    </lineage>
</organism>
<comment type="caution">
    <text evidence="2">The sequence shown here is derived from an EMBL/GenBank/DDBJ whole genome shotgun (WGS) entry which is preliminary data.</text>
</comment>
<sequence>AEAAEAADEAVVADYDEEAAEETADEEPVAHPAD</sequence>
<proteinExistence type="predicted"/>
<name>A0A1B8S8G6_9MYCO</name>
<feature type="region of interest" description="Disordered" evidence="1">
    <location>
        <begin position="1"/>
        <end position="34"/>
    </location>
</feature>
<accession>A0A1B8S8G6</accession>
<dbReference type="Proteomes" id="UP000092668">
    <property type="component" value="Unassembled WGS sequence"/>
</dbReference>
<evidence type="ECO:0000313" key="3">
    <source>
        <dbReference type="Proteomes" id="UP000092668"/>
    </source>
</evidence>
<keyword evidence="2" id="KW-0812">Transmembrane</keyword>
<feature type="compositionally biased region" description="Acidic residues" evidence="1">
    <location>
        <begin position="14"/>
        <end position="27"/>
    </location>
</feature>
<keyword evidence="2" id="KW-0472">Membrane</keyword>
<dbReference type="AlphaFoldDB" id="A0A1B8S8G6"/>
<evidence type="ECO:0000256" key="1">
    <source>
        <dbReference type="SAM" id="MobiDB-lite"/>
    </source>
</evidence>
<gene>
    <name evidence="2" type="ORF">ACT18_25675</name>
</gene>
<evidence type="ECO:0000313" key="2">
    <source>
        <dbReference type="EMBL" id="OBY28962.1"/>
    </source>
</evidence>
<dbReference type="EMBL" id="LFOE01000275">
    <property type="protein sequence ID" value="OBY28962.1"/>
    <property type="molecule type" value="Genomic_DNA"/>
</dbReference>
<feature type="non-terminal residue" evidence="2">
    <location>
        <position position="1"/>
    </location>
</feature>
<reference evidence="2 3" key="1">
    <citation type="submission" date="2015-06" db="EMBL/GenBank/DDBJ databases">
        <title>Genome sequence of Mycobacterium kumamotonense strain Roo.</title>
        <authorList>
            <person name="Greninger A.L."/>
            <person name="Cunningham G."/>
            <person name="Miller S."/>
        </authorList>
    </citation>
    <scope>NUCLEOTIDE SEQUENCE [LARGE SCALE GENOMIC DNA]</scope>
    <source>
        <strain evidence="2 3">Roo</strain>
    </source>
</reference>
<keyword evidence="3" id="KW-1185">Reference proteome</keyword>
<protein>
    <submittedName>
        <fullName evidence="2">Transmembrane protein</fullName>
    </submittedName>
</protein>